<dbReference type="EMBL" id="QRHP01000007">
    <property type="protein sequence ID" value="RHF84571.1"/>
    <property type="molecule type" value="Genomic_DNA"/>
</dbReference>
<protein>
    <submittedName>
        <fullName evidence="6">FAD-dependent oxidoreductase</fullName>
    </submittedName>
</protein>
<evidence type="ECO:0000256" key="4">
    <source>
        <dbReference type="ARBA" id="ARBA00023014"/>
    </source>
</evidence>
<dbReference type="Pfam" id="PF00355">
    <property type="entry name" value="Rieske"/>
    <property type="match status" value="1"/>
</dbReference>
<sequence length="479" mass="54206">MKQSIHTNHKIASQNKEAKSCTACWALLRVRTVAFCFAKQGGFMSSLWTENIEMPEFPTLEKDIRTQVLIIGGGMAGVLCAYFLQQAGVDYCLLEKDRICQGVTGHTTAKITAQHGLIYEKSLQSLGQERAELFLKANLKAVENYKNLGRFLDCDMEEMDSYLYSVRERRKLESEMQALSSLGFQADYIEDTELPFEVEGAIRFPRQAQFQPLKFAAGISKNLRIYEHSEVREMTEYFALTEKGSVAAEKIIIATHFPFINTRGSYYLKLYQNRSYVLACAHGKNLKGMYLEADNIGLSLRNYEDYLLIGGGGHRSGKEKSNWDLLRDIAKEYFPEAKERYFWATQDCMSLDKRPYIGPYSKNTPDLFVATGFGKWGMTGSMLAAMILSDLVQEKNNEYSTVFSPSRNMLKPQLISNLGHALVGIGRIGGKRCSHMGCVLQWNKEEQTWECPCHGSRFSADGKVLDNPACDGLKKKHKK</sequence>
<dbReference type="GO" id="GO:0051537">
    <property type="term" value="F:2 iron, 2 sulfur cluster binding"/>
    <property type="evidence" value="ECO:0007669"/>
    <property type="project" value="UniProtKB-KW"/>
</dbReference>
<dbReference type="GO" id="GO:0004497">
    <property type="term" value="F:monooxygenase activity"/>
    <property type="evidence" value="ECO:0007669"/>
    <property type="project" value="UniProtKB-ARBA"/>
</dbReference>
<dbReference type="Gene3D" id="2.102.10.10">
    <property type="entry name" value="Rieske [2Fe-2S] iron-sulphur domain"/>
    <property type="match status" value="1"/>
</dbReference>
<keyword evidence="2" id="KW-0479">Metal-binding</keyword>
<keyword evidence="4" id="KW-0411">Iron-sulfur</keyword>
<evidence type="ECO:0000313" key="6">
    <source>
        <dbReference type="EMBL" id="RHF84571.1"/>
    </source>
</evidence>
<dbReference type="InterPro" id="IPR006076">
    <property type="entry name" value="FAD-dep_OxRdtase"/>
</dbReference>
<dbReference type="InterPro" id="IPR036922">
    <property type="entry name" value="Rieske_2Fe-2S_sf"/>
</dbReference>
<dbReference type="Gene3D" id="3.30.9.10">
    <property type="entry name" value="D-Amino Acid Oxidase, subunit A, domain 2"/>
    <property type="match status" value="1"/>
</dbReference>
<dbReference type="GO" id="GO:0005737">
    <property type="term" value="C:cytoplasm"/>
    <property type="evidence" value="ECO:0007669"/>
    <property type="project" value="TreeGrafter"/>
</dbReference>
<accession>A0A3R6D8B0</accession>
<proteinExistence type="predicted"/>
<dbReference type="GO" id="GO:0046872">
    <property type="term" value="F:metal ion binding"/>
    <property type="evidence" value="ECO:0007669"/>
    <property type="project" value="UniProtKB-KW"/>
</dbReference>
<gene>
    <name evidence="6" type="ORF">DW654_08380</name>
</gene>
<comment type="caution">
    <text evidence="6">The sequence shown here is derived from an EMBL/GenBank/DDBJ whole genome shotgun (WGS) entry which is preliminary data.</text>
</comment>
<dbReference type="PANTHER" id="PTHR13847:SF274">
    <property type="entry name" value="RIESKE 2FE-2S IRON-SULFUR PROTEIN YHFW-RELATED"/>
    <property type="match status" value="1"/>
</dbReference>
<evidence type="ECO:0000256" key="2">
    <source>
        <dbReference type="ARBA" id="ARBA00022723"/>
    </source>
</evidence>
<dbReference type="SUPFAM" id="SSF50022">
    <property type="entry name" value="ISP domain"/>
    <property type="match status" value="1"/>
</dbReference>
<dbReference type="AlphaFoldDB" id="A0A3R6D8B0"/>
<dbReference type="GO" id="GO:0016705">
    <property type="term" value="F:oxidoreductase activity, acting on paired donors, with incorporation or reduction of molecular oxygen"/>
    <property type="evidence" value="ECO:0007669"/>
    <property type="project" value="UniProtKB-ARBA"/>
</dbReference>
<dbReference type="PROSITE" id="PS51296">
    <property type="entry name" value="RIESKE"/>
    <property type="match status" value="1"/>
</dbReference>
<dbReference type="Proteomes" id="UP000283701">
    <property type="component" value="Unassembled WGS sequence"/>
</dbReference>
<evidence type="ECO:0000313" key="7">
    <source>
        <dbReference type="Proteomes" id="UP000283701"/>
    </source>
</evidence>
<organism evidence="6 7">
    <name type="scientific">Roseburia inulinivorans</name>
    <dbReference type="NCBI Taxonomy" id="360807"/>
    <lineage>
        <taxon>Bacteria</taxon>
        <taxon>Bacillati</taxon>
        <taxon>Bacillota</taxon>
        <taxon>Clostridia</taxon>
        <taxon>Lachnospirales</taxon>
        <taxon>Lachnospiraceae</taxon>
        <taxon>Roseburia</taxon>
    </lineage>
</organism>
<evidence type="ECO:0000259" key="5">
    <source>
        <dbReference type="PROSITE" id="PS51296"/>
    </source>
</evidence>
<feature type="domain" description="Rieske" evidence="5">
    <location>
        <begin position="432"/>
        <end position="479"/>
    </location>
</feature>
<name>A0A3R6D8B0_9FIRM</name>
<evidence type="ECO:0000256" key="3">
    <source>
        <dbReference type="ARBA" id="ARBA00023004"/>
    </source>
</evidence>
<keyword evidence="3" id="KW-0408">Iron</keyword>
<dbReference type="InterPro" id="IPR017941">
    <property type="entry name" value="Rieske_2Fe-2S"/>
</dbReference>
<dbReference type="SUPFAM" id="SSF51971">
    <property type="entry name" value="Nucleotide-binding domain"/>
    <property type="match status" value="1"/>
</dbReference>
<evidence type="ECO:0000256" key="1">
    <source>
        <dbReference type="ARBA" id="ARBA00022714"/>
    </source>
</evidence>
<dbReference type="InterPro" id="IPR036188">
    <property type="entry name" value="FAD/NAD-bd_sf"/>
</dbReference>
<reference evidence="6 7" key="1">
    <citation type="submission" date="2018-08" db="EMBL/GenBank/DDBJ databases">
        <title>A genome reference for cultivated species of the human gut microbiota.</title>
        <authorList>
            <person name="Zou Y."/>
            <person name="Xue W."/>
            <person name="Luo G."/>
        </authorList>
    </citation>
    <scope>NUCLEOTIDE SEQUENCE [LARGE SCALE GENOMIC DNA]</scope>
    <source>
        <strain evidence="6 7">AM23-23AC</strain>
    </source>
</reference>
<keyword evidence="1" id="KW-0001">2Fe-2S</keyword>
<dbReference type="PANTHER" id="PTHR13847">
    <property type="entry name" value="SARCOSINE DEHYDROGENASE-RELATED"/>
    <property type="match status" value="1"/>
</dbReference>
<dbReference type="Gene3D" id="3.50.50.60">
    <property type="entry name" value="FAD/NAD(P)-binding domain"/>
    <property type="match status" value="1"/>
</dbReference>
<dbReference type="Pfam" id="PF01266">
    <property type="entry name" value="DAO"/>
    <property type="match status" value="1"/>
</dbReference>